<feature type="domain" description="Coenzyme Q-binding protein COQ10 START" evidence="1">
    <location>
        <begin position="24"/>
        <end position="149"/>
    </location>
</feature>
<keyword evidence="2" id="KW-0934">Plastid</keyword>
<geneLocation type="plastid" evidence="2"/>
<dbReference type="EMBL" id="KX897545">
    <property type="protein sequence ID" value="APP88530.1"/>
    <property type="molecule type" value="Genomic_DNA"/>
</dbReference>
<accession>A0A1L5YCV7</accession>
<proteinExistence type="predicted"/>
<dbReference type="InterPro" id="IPR023393">
    <property type="entry name" value="START-like_dom_sf"/>
</dbReference>
<dbReference type="CDD" id="cd08866">
    <property type="entry name" value="SRPBCC_11"/>
    <property type="match status" value="1"/>
</dbReference>
<dbReference type="Gene3D" id="3.30.530.20">
    <property type="match status" value="1"/>
</dbReference>
<dbReference type="PANTHER" id="PTHR34060:SF1">
    <property type="entry name" value="POLYKETIDE CYCLASE _ DEHYDRASE AND LIPID TRANSPORT PROTEIN"/>
    <property type="match status" value="1"/>
</dbReference>
<dbReference type="Pfam" id="PF03364">
    <property type="entry name" value="Polyketide_cyc"/>
    <property type="match status" value="1"/>
</dbReference>
<reference evidence="2" key="1">
    <citation type="journal article" date="2017" name="Protist">
        <title>Diversity of the Photosynthetic Paulinella Species, with the Description of Paulinella micropora sp. nov. and the Chromatophore Genome Sequence for strain KR01.</title>
        <authorList>
            <person name="Lhee D."/>
            <person name="Yang E.C."/>
            <person name="Kim J.I."/>
            <person name="Nakayama T."/>
            <person name="Zuccarello G."/>
            <person name="Andersen R.A."/>
            <person name="Yoon H.S."/>
        </authorList>
    </citation>
    <scope>NUCLEOTIDE SEQUENCE</scope>
    <source>
        <strain evidence="2">KR01</strain>
    </source>
</reference>
<protein>
    <recommendedName>
        <fullName evidence="1">Coenzyme Q-binding protein COQ10 START domain-containing protein</fullName>
    </recommendedName>
</protein>
<evidence type="ECO:0000313" key="2">
    <source>
        <dbReference type="EMBL" id="APP88530.1"/>
    </source>
</evidence>
<sequence length="160" mass="18489">MDKQIIECFSEGCCRLVVRLQTNVAPEILWNVLTDYDNLSRFIPNLALSKLLWRRNNIVEVKQIGSQKLLGLKFSAQVSLEIVEYPQDGRLDFSMLQGDFRRFEGFWQVGQVDEFTSLTYHLIVRGAIGMPISLIEQRLRKDICSNLNAINEEAQKRSTH</sequence>
<organism evidence="2">
    <name type="scientific">Paulinella micropora</name>
    <dbReference type="NCBI Taxonomy" id="1928728"/>
    <lineage>
        <taxon>Eukaryota</taxon>
        <taxon>Sar</taxon>
        <taxon>Rhizaria</taxon>
        <taxon>Cercozoa</taxon>
        <taxon>Imbricatea</taxon>
        <taxon>Silicofilosea</taxon>
        <taxon>Euglyphida</taxon>
        <taxon>Paulinellidae</taxon>
        <taxon>Paulinella</taxon>
    </lineage>
</organism>
<name>A0A1L5YCV7_9EUKA</name>
<dbReference type="PANTHER" id="PTHR34060">
    <property type="entry name" value="POLYKETIDE CYCLASE / DEHYDRASE AND LIPID TRANSPORT PROTEIN"/>
    <property type="match status" value="1"/>
</dbReference>
<dbReference type="SUPFAM" id="SSF55961">
    <property type="entry name" value="Bet v1-like"/>
    <property type="match status" value="1"/>
</dbReference>
<evidence type="ECO:0000259" key="1">
    <source>
        <dbReference type="Pfam" id="PF03364"/>
    </source>
</evidence>
<gene>
    <name evidence="2" type="ORF">PCKR_765</name>
</gene>
<dbReference type="InterPro" id="IPR005031">
    <property type="entry name" value="COQ10_START"/>
</dbReference>
<dbReference type="AlphaFoldDB" id="A0A1L5YCV7"/>